<gene>
    <name evidence="1" type="ORF">O3W52_33925</name>
</gene>
<dbReference type="EMBL" id="JAPVOI010000006">
    <property type="protein sequence ID" value="MCZ4094689.1"/>
    <property type="molecule type" value="Genomic_DNA"/>
</dbReference>
<name>A0ABT4KS88_9HYPH</name>
<accession>A0ABT4KS88</accession>
<protein>
    <recommendedName>
        <fullName evidence="3">Transmembrane protein</fullName>
    </recommendedName>
</protein>
<comment type="caution">
    <text evidence="1">The sequence shown here is derived from an EMBL/GenBank/DDBJ whole genome shotgun (WGS) entry which is preliminary data.</text>
</comment>
<organism evidence="1 2">
    <name type="scientific">Sinorhizobium psoraleae</name>
    <dbReference type="NCBI Taxonomy" id="520838"/>
    <lineage>
        <taxon>Bacteria</taxon>
        <taxon>Pseudomonadati</taxon>
        <taxon>Pseudomonadota</taxon>
        <taxon>Alphaproteobacteria</taxon>
        <taxon>Hyphomicrobiales</taxon>
        <taxon>Rhizobiaceae</taxon>
        <taxon>Sinorhizobium/Ensifer group</taxon>
        <taxon>Sinorhizobium</taxon>
    </lineage>
</organism>
<evidence type="ECO:0000313" key="1">
    <source>
        <dbReference type="EMBL" id="MCZ4094689.1"/>
    </source>
</evidence>
<dbReference type="Proteomes" id="UP001079430">
    <property type="component" value="Unassembled WGS sequence"/>
</dbReference>
<keyword evidence="2" id="KW-1185">Reference proteome</keyword>
<sequence>MAYDWHGRRSRRIQMIKFLGALSVPVILLGSAIAAVEWMGGTSDD</sequence>
<reference evidence="1" key="1">
    <citation type="submission" date="2022-10" db="EMBL/GenBank/DDBJ databases">
        <title>Whole genome sequencing of three plant growth promoting bacteria isolated from Vachellia tortilis subsp. raddiana in Morocco.</title>
        <authorList>
            <person name="Hnini M."/>
            <person name="Zouagui R."/>
            <person name="Zouagui H."/>
            <person name="Chemao Elfihri M.-W."/>
            <person name="Ibrahimi A."/>
            <person name="Sbabou L."/>
            <person name="Aurag J."/>
        </authorList>
    </citation>
    <scope>NUCLEOTIDE SEQUENCE</scope>
    <source>
        <strain evidence="1">LMR678</strain>
    </source>
</reference>
<dbReference type="RefSeq" id="WP_269286859.1">
    <property type="nucleotide sequence ID" value="NZ_JAPVOI010000006.1"/>
</dbReference>
<evidence type="ECO:0008006" key="3">
    <source>
        <dbReference type="Google" id="ProtNLM"/>
    </source>
</evidence>
<proteinExistence type="predicted"/>
<evidence type="ECO:0000313" key="2">
    <source>
        <dbReference type="Proteomes" id="UP001079430"/>
    </source>
</evidence>